<dbReference type="eggNOG" id="COG0456">
    <property type="taxonomic scope" value="Bacteria"/>
</dbReference>
<feature type="domain" description="N-acetyltransferase" evidence="9">
    <location>
        <begin position="1"/>
        <end position="107"/>
    </location>
</feature>
<dbReference type="InterPro" id="IPR012772">
    <property type="entry name" value="Ectoine_EctA"/>
</dbReference>
<evidence type="ECO:0000313" key="10">
    <source>
        <dbReference type="EMBL" id="EED34348.1"/>
    </source>
</evidence>
<dbReference type="Proteomes" id="UP000004699">
    <property type="component" value="Unassembled WGS sequence"/>
</dbReference>
<dbReference type="SUPFAM" id="SSF55729">
    <property type="entry name" value="Acyl-CoA N-acyltransferases (Nat)"/>
    <property type="match status" value="1"/>
</dbReference>
<dbReference type="EC" id="2.3.1.178" evidence="3 8"/>
<comment type="function">
    <text evidence="8">Catalyzes the acetylation of L-2,4-diaminobutyrate (DABA) to gamma-N-acetyl-alpha,gamma-diaminobutyric acid (ADABA) with acetyl coenzyme A.</text>
</comment>
<proteinExistence type="inferred from homology"/>
<dbReference type="CDD" id="cd04301">
    <property type="entry name" value="NAT_SF"/>
    <property type="match status" value="1"/>
</dbReference>
<evidence type="ECO:0000259" key="9">
    <source>
        <dbReference type="PROSITE" id="PS51186"/>
    </source>
</evidence>
<dbReference type="InterPro" id="IPR000182">
    <property type="entry name" value="GNAT_dom"/>
</dbReference>
<organism evidence="10 11">
    <name type="scientific">Luminiphilus syltensis NOR5-1B</name>
    <dbReference type="NCBI Taxonomy" id="565045"/>
    <lineage>
        <taxon>Bacteria</taxon>
        <taxon>Pseudomonadati</taxon>
        <taxon>Pseudomonadota</taxon>
        <taxon>Gammaproteobacteria</taxon>
        <taxon>Cellvibrionales</taxon>
        <taxon>Halieaceae</taxon>
        <taxon>Luminiphilus</taxon>
    </lineage>
</organism>
<evidence type="ECO:0000256" key="5">
    <source>
        <dbReference type="ARBA" id="ARBA00022679"/>
    </source>
</evidence>
<comment type="catalytic activity">
    <reaction evidence="7 8">
        <text>L-2,4-diaminobutanoate + acetyl-CoA = (2S)-4-acetamido-2-aminobutanoate + CoA + H(+)</text>
        <dbReference type="Rhea" id="RHEA:16901"/>
        <dbReference type="ChEBI" id="CHEBI:15378"/>
        <dbReference type="ChEBI" id="CHEBI:57287"/>
        <dbReference type="ChEBI" id="CHEBI:57288"/>
        <dbReference type="ChEBI" id="CHEBI:58761"/>
        <dbReference type="ChEBI" id="CHEBI:58929"/>
        <dbReference type="EC" id="2.3.1.178"/>
    </reaction>
</comment>
<dbReference type="PROSITE" id="PS51186">
    <property type="entry name" value="GNAT"/>
    <property type="match status" value="1"/>
</dbReference>
<dbReference type="Gene3D" id="3.40.630.30">
    <property type="match status" value="1"/>
</dbReference>
<dbReference type="EMBL" id="DS999411">
    <property type="protein sequence ID" value="EED34348.1"/>
    <property type="molecule type" value="Genomic_DNA"/>
</dbReference>
<comment type="pathway">
    <text evidence="1 8">Amine and polyamine biosynthesis; ectoine biosynthesis; L-ectoine from L-aspartate 4-semialdehyde: step 2/3.</text>
</comment>
<reference evidence="11" key="1">
    <citation type="journal article" date="2013" name="BMC Microbiol.">
        <title>Taxonomy and evolution of bacteriochlorophyll a-containing members of the OM60/NOR5 clade of marine gammaproteobacteria: description of Luminiphilus syltensis gen. nov., sp. nov., reclassification of Haliea rubra as Pseudohaliea rubra gen. nov., comb. nov., and emendation of Chromatocurvus halotolerans.</title>
        <authorList>
            <person name="Spring S."/>
            <person name="Riedel T."/>
            <person name="Sproer C."/>
            <person name="Yan S."/>
            <person name="Harder J."/>
            <person name="Fuchs B.M."/>
        </authorList>
    </citation>
    <scope>NUCLEOTIDE SEQUENCE [LARGE SCALE GENOMIC DNA]</scope>
    <source>
        <strain evidence="11">NOR51-B</strain>
    </source>
</reference>
<keyword evidence="6 8" id="KW-0012">Acyltransferase</keyword>
<comment type="similarity">
    <text evidence="2 8">Belongs to the acetyltransferase family. EctA subfamily.</text>
</comment>
<dbReference type="UniPathway" id="UPA00067">
    <property type="reaction ID" value="UER00122"/>
</dbReference>
<keyword evidence="5 8" id="KW-0808">Transferase</keyword>
<dbReference type="NCBIfam" id="TIGR02406">
    <property type="entry name" value="ectoine_EctA"/>
    <property type="match status" value="1"/>
</dbReference>
<dbReference type="HOGENOM" id="CLU_111896_0_0_6"/>
<evidence type="ECO:0000256" key="3">
    <source>
        <dbReference type="ARBA" id="ARBA00012355"/>
    </source>
</evidence>
<dbReference type="STRING" id="565045.NOR51B_285"/>
<dbReference type="GO" id="GO:0033816">
    <property type="term" value="F:diaminobutyrate acetyltransferase activity"/>
    <property type="evidence" value="ECO:0007669"/>
    <property type="project" value="UniProtKB-EC"/>
</dbReference>
<evidence type="ECO:0000256" key="8">
    <source>
        <dbReference type="RuleBase" id="RU365045"/>
    </source>
</evidence>
<gene>
    <name evidence="8 10" type="primary">ectA</name>
    <name evidence="10" type="ORF">NOR51B_285</name>
</gene>
<keyword evidence="11" id="KW-1185">Reference proteome</keyword>
<dbReference type="Pfam" id="PF00583">
    <property type="entry name" value="Acetyltransf_1"/>
    <property type="match status" value="1"/>
</dbReference>
<dbReference type="GO" id="GO:0019491">
    <property type="term" value="P:ectoine biosynthetic process"/>
    <property type="evidence" value="ECO:0007669"/>
    <property type="project" value="UniProtKB-UniPathway"/>
</dbReference>
<name>B8KTM6_9GAMM</name>
<evidence type="ECO:0000256" key="6">
    <source>
        <dbReference type="ARBA" id="ARBA00023315"/>
    </source>
</evidence>
<sequence length="120" mass="13226">MVAQSGDGRLLGAITGHLIPERPNTLFVWQVAVHTDARGHGLGVRMLEALVKRLQPHGVEYMETTVTDDNHASWAMFGRLADNAGAELHRSVFFDRDRHFEGAHDTEFLARIGPLTATAP</sequence>
<evidence type="ECO:0000256" key="7">
    <source>
        <dbReference type="ARBA" id="ARBA00048924"/>
    </source>
</evidence>
<evidence type="ECO:0000256" key="4">
    <source>
        <dbReference type="ARBA" id="ARBA00017935"/>
    </source>
</evidence>
<evidence type="ECO:0000313" key="11">
    <source>
        <dbReference type="Proteomes" id="UP000004699"/>
    </source>
</evidence>
<protein>
    <recommendedName>
        <fullName evidence="4 8">L-2,4-diaminobutyric acid acetyltransferase</fullName>
        <shortName evidence="8">DABA acetyltransferase</shortName>
        <ecNumber evidence="3 8">2.3.1.178</ecNumber>
    </recommendedName>
</protein>
<dbReference type="InterPro" id="IPR016181">
    <property type="entry name" value="Acyl_CoA_acyltransferase"/>
</dbReference>
<evidence type="ECO:0000256" key="1">
    <source>
        <dbReference type="ARBA" id="ARBA00004978"/>
    </source>
</evidence>
<accession>B8KTM6</accession>
<dbReference type="AlphaFoldDB" id="B8KTM6"/>
<evidence type="ECO:0000256" key="2">
    <source>
        <dbReference type="ARBA" id="ARBA00010712"/>
    </source>
</evidence>